<dbReference type="Gramene" id="TraesWEE_scaffold_011273_01G000300.1">
    <property type="protein sequence ID" value="TraesWEE_scaffold_011273_01G000300.1"/>
    <property type="gene ID" value="TraesWEE_scaffold_011273_01G000300"/>
</dbReference>
<name>A0A3B6A230_WHEAT</name>
<dbReference type="AlphaFoldDB" id="A0A3B6A230"/>
<keyword evidence="2 3" id="KW-0808">Transferase</keyword>
<evidence type="ECO:0000313" key="6">
    <source>
        <dbReference type="EnsemblPlants" id="TraesCS1D02G395300.1.cds1"/>
    </source>
</evidence>
<dbReference type="Gramene" id="TraesLAC1D03G00562690.1">
    <property type="protein sequence ID" value="TraesLAC1D03G00562690.1.CDS1"/>
    <property type="gene ID" value="TraesLAC1D03G00562690"/>
</dbReference>
<dbReference type="SMR" id="A0A3B6A230"/>
<dbReference type="EC" id="2.8.2.-" evidence="3"/>
<dbReference type="PANTHER" id="PTHR11783">
    <property type="entry name" value="SULFOTRANSFERASE SULT"/>
    <property type="match status" value="1"/>
</dbReference>
<dbReference type="Gramene" id="TraesROB_scaffold_096978_01G000100.1">
    <property type="protein sequence ID" value="TraesROB_scaffold_096978_01G000100.1"/>
    <property type="gene ID" value="TraesROB_scaffold_096978_01G000100"/>
</dbReference>
<accession>A0A3B6A230</accession>
<feature type="compositionally biased region" description="Basic residues" evidence="4">
    <location>
        <begin position="324"/>
        <end position="337"/>
    </location>
</feature>
<dbReference type="GO" id="GO:0008146">
    <property type="term" value="F:sulfotransferase activity"/>
    <property type="evidence" value="ECO:0000318"/>
    <property type="project" value="GO_Central"/>
</dbReference>
<dbReference type="Gramene" id="TraesRN1D0100971800.1">
    <property type="protein sequence ID" value="TraesRN1D0100971800.1"/>
    <property type="gene ID" value="TraesRN1D0100971800"/>
</dbReference>
<dbReference type="Gramene" id="TraesCLE_scaffold_004315_01G000200.1">
    <property type="protein sequence ID" value="TraesCLE_scaffold_004315_01G000200.1"/>
    <property type="gene ID" value="TraesCLE_scaffold_004315_01G000200"/>
</dbReference>
<evidence type="ECO:0000256" key="3">
    <source>
        <dbReference type="RuleBase" id="RU361155"/>
    </source>
</evidence>
<dbReference type="InterPro" id="IPR000863">
    <property type="entry name" value="Sulfotransferase_dom"/>
</dbReference>
<sequence length="361" mass="41010">MYQSKKPSVAASVTPRNEDADNLAELIPSLPVEKRFLLPFPGSQRRQYRGYWLPESNLLALAAARRRFEAKPTDVFLVSCPKSSTTWLSALAFATVHRGAHPPSSHDHPLRRQSPHACVLSVKTLFRQPNDVARGILESCPSPRIFFTHFPLSLLPERIAGDGSRCRIVYICRDPKDVVVSWWRSLRACIPDPEGARFDEVFDLFCQGRNGGGPYWRNALEHWEESRRRPRKVLFLRYEEMLRDPQGNLRRLAEFLGCAFSDAEEKAGVVDAILELCGVEKLNELEVNQSGEKTGEQRVSDGSSVRKGVAGDRSNHMTPEMAARRRQGSIRSSKRRCREPDLALTSPRHSNHVYVRLYHQV</sequence>
<evidence type="ECO:0000313" key="7">
    <source>
        <dbReference type="Proteomes" id="UP000019116"/>
    </source>
</evidence>
<dbReference type="EnsemblPlants" id="TraesCS1D02G395300.1">
    <property type="protein sequence ID" value="TraesCS1D02G395300.1.cds1"/>
    <property type="gene ID" value="TraesCS1D02G395300"/>
</dbReference>
<dbReference type="Gramene" id="TraesLDM1D03G00561220.1">
    <property type="protein sequence ID" value="TraesLDM1D03G00561220.1.CDS1"/>
    <property type="gene ID" value="TraesLDM1D03G00561220"/>
</dbReference>
<dbReference type="InterPro" id="IPR027417">
    <property type="entry name" value="P-loop_NTPase"/>
</dbReference>
<evidence type="ECO:0000256" key="2">
    <source>
        <dbReference type="ARBA" id="ARBA00022679"/>
    </source>
</evidence>
<comment type="similarity">
    <text evidence="1 3">Belongs to the sulfotransferase 1 family.</text>
</comment>
<dbReference type="Proteomes" id="UP000019116">
    <property type="component" value="Chromosome 1D"/>
</dbReference>
<dbReference type="Gramene" id="TraesSTA1D03G00557320.1">
    <property type="protein sequence ID" value="TraesSTA1D03G00557320.1.CDS1"/>
    <property type="gene ID" value="TraesSTA1D03G00557320"/>
</dbReference>
<evidence type="ECO:0000256" key="1">
    <source>
        <dbReference type="ARBA" id="ARBA00005771"/>
    </source>
</evidence>
<reference evidence="6" key="2">
    <citation type="submission" date="2018-10" db="UniProtKB">
        <authorList>
            <consortium name="EnsemblPlants"/>
        </authorList>
    </citation>
    <scope>IDENTIFICATION</scope>
</reference>
<dbReference type="Gramene" id="TraesCAD_scaffold_083339_01G000100.1">
    <property type="protein sequence ID" value="TraesCAD_scaffold_083339_01G000100.1"/>
    <property type="gene ID" value="TraesCAD_scaffold_083339_01G000100"/>
</dbReference>
<dbReference type="Gramene" id="TraesJUL1D03G00561760.1">
    <property type="protein sequence ID" value="TraesJUL1D03G00561760.1.CDS1"/>
    <property type="gene ID" value="TraesJUL1D03G00561760"/>
</dbReference>
<dbReference type="Gramene" id="TraesCS1D03G0919100.1">
    <property type="protein sequence ID" value="TraesCS1D03G0919100.1.CDS1"/>
    <property type="gene ID" value="TraesCS1D03G0919100"/>
</dbReference>
<dbReference type="GO" id="GO:0051923">
    <property type="term" value="P:sulfation"/>
    <property type="evidence" value="ECO:0000318"/>
    <property type="project" value="GO_Central"/>
</dbReference>
<proteinExistence type="inferred from homology"/>
<feature type="region of interest" description="Disordered" evidence="4">
    <location>
        <begin position="288"/>
        <end position="339"/>
    </location>
</feature>
<evidence type="ECO:0000259" key="5">
    <source>
        <dbReference type="Pfam" id="PF00685"/>
    </source>
</evidence>
<keyword evidence="7" id="KW-1185">Reference proteome</keyword>
<organism evidence="6">
    <name type="scientific">Triticum aestivum</name>
    <name type="common">Wheat</name>
    <dbReference type="NCBI Taxonomy" id="4565"/>
    <lineage>
        <taxon>Eukaryota</taxon>
        <taxon>Viridiplantae</taxon>
        <taxon>Streptophyta</taxon>
        <taxon>Embryophyta</taxon>
        <taxon>Tracheophyta</taxon>
        <taxon>Spermatophyta</taxon>
        <taxon>Magnoliopsida</taxon>
        <taxon>Liliopsida</taxon>
        <taxon>Poales</taxon>
        <taxon>Poaceae</taxon>
        <taxon>BOP clade</taxon>
        <taxon>Pooideae</taxon>
        <taxon>Triticodae</taxon>
        <taxon>Triticeae</taxon>
        <taxon>Triticinae</taxon>
        <taxon>Triticum</taxon>
    </lineage>
</organism>
<feature type="domain" description="Sulfotransferase" evidence="5">
    <location>
        <begin position="72"/>
        <end position="324"/>
    </location>
</feature>
<dbReference type="GO" id="GO:0005737">
    <property type="term" value="C:cytoplasm"/>
    <property type="evidence" value="ECO:0000318"/>
    <property type="project" value="GO_Central"/>
</dbReference>
<dbReference type="Pfam" id="PF00685">
    <property type="entry name" value="Sulfotransfer_1"/>
    <property type="match status" value="1"/>
</dbReference>
<dbReference type="STRING" id="4565.A0A3B6A230"/>
<dbReference type="Gramene" id="TraesPARA_EIv1.0_0317180.1">
    <property type="protein sequence ID" value="TraesPARA_EIv1.0_0317180.1.CDS1"/>
    <property type="gene ID" value="TraesPARA_EIv1.0_0317180"/>
</dbReference>
<dbReference type="OrthoDB" id="205623at2759"/>
<dbReference type="OMA" id="NALEHWE"/>
<dbReference type="Gramene" id="TraesJAG1D03G00558320.1">
    <property type="protein sequence ID" value="TraesJAG1D03G00558320.1.CDS1"/>
    <property type="gene ID" value="TraesJAG1D03G00558320"/>
</dbReference>
<dbReference type="Gramene" id="TraesARI1D03G00565220.1">
    <property type="protein sequence ID" value="TraesARI1D03G00565220.1.CDS1"/>
    <property type="gene ID" value="TraesARI1D03G00565220"/>
</dbReference>
<evidence type="ECO:0000256" key="4">
    <source>
        <dbReference type="SAM" id="MobiDB-lite"/>
    </source>
</evidence>
<dbReference type="Gramene" id="TraesKAR1D01G0335850.1">
    <property type="protein sequence ID" value="cds.TraesKAR1D01G0335850.1"/>
    <property type="gene ID" value="TraesKAR1D01G0335850"/>
</dbReference>
<dbReference type="Gene3D" id="3.40.50.300">
    <property type="entry name" value="P-loop containing nucleotide triphosphate hydrolases"/>
    <property type="match status" value="1"/>
</dbReference>
<dbReference type="Gramene" id="TraesSYM1D03G00566010.1">
    <property type="protein sequence ID" value="TraesSYM1D03G00566010.1.CDS1"/>
    <property type="gene ID" value="TraesSYM1D03G00566010"/>
</dbReference>
<reference evidence="6" key="1">
    <citation type="submission" date="2018-08" db="EMBL/GenBank/DDBJ databases">
        <authorList>
            <person name="Rossello M."/>
        </authorList>
    </citation>
    <scope>NUCLEOTIDE SEQUENCE [LARGE SCALE GENOMIC DNA]</scope>
    <source>
        <strain evidence="6">cv. Chinese Spring</strain>
    </source>
</reference>
<dbReference type="Gramene" id="TraesMAC1D03G00558390.1">
    <property type="protein sequence ID" value="TraesMAC1D03G00558390.1.CDS1"/>
    <property type="gene ID" value="TraesMAC1D03G00558390"/>
</dbReference>
<protein>
    <recommendedName>
        <fullName evidence="3">Sulfotransferase</fullName>
        <ecNumber evidence="3">2.8.2.-</ecNumber>
    </recommendedName>
</protein>
<dbReference type="Gramene" id="TraesCS1D02G395300.1">
    <property type="protein sequence ID" value="TraesCS1D02G395300.1.cds1"/>
    <property type="gene ID" value="TraesCS1D02G395300"/>
</dbReference>
<dbReference type="SUPFAM" id="SSF52540">
    <property type="entry name" value="P-loop containing nucleoside triphosphate hydrolases"/>
    <property type="match status" value="1"/>
</dbReference>
<dbReference type="Gramene" id="TraesNOR1D03G00566860.1">
    <property type="protein sequence ID" value="TraesNOR1D03G00566860.1.CDS1"/>
    <property type="gene ID" value="TraesNOR1D03G00566860"/>
</dbReference>